<dbReference type="OMA" id="AMENIIF"/>
<keyword evidence="3 13" id="KW-0813">Transport</keyword>
<keyword evidence="4 13" id="KW-0894">Sodium channel</keyword>
<keyword evidence="16" id="KW-1185">Reference proteome</keyword>
<keyword evidence="9 14" id="KW-0472">Membrane</keyword>
<keyword evidence="10" id="KW-0325">Glycoprotein</keyword>
<evidence type="ECO:0000256" key="5">
    <source>
        <dbReference type="ARBA" id="ARBA00022692"/>
    </source>
</evidence>
<reference evidence="15 16" key="2">
    <citation type="submission" date="2018-11" db="EMBL/GenBank/DDBJ databases">
        <authorList>
            <consortium name="Pathogen Informatics"/>
        </authorList>
    </citation>
    <scope>NUCLEOTIDE SEQUENCE [LARGE SCALE GENOMIC DNA]</scope>
    <source>
        <strain evidence="15 16">Costa Rica</strain>
    </source>
</reference>
<proteinExistence type="inferred from homology"/>
<reference evidence="17" key="1">
    <citation type="submission" date="2016-04" db="UniProtKB">
        <authorList>
            <consortium name="WormBaseParasite"/>
        </authorList>
    </citation>
    <scope>IDENTIFICATION</scope>
</reference>
<dbReference type="PROSITE" id="PS01206">
    <property type="entry name" value="ASC"/>
    <property type="match status" value="1"/>
</dbReference>
<dbReference type="AlphaFoldDB" id="A0A158PKS0"/>
<dbReference type="NCBIfam" id="TIGR00867">
    <property type="entry name" value="deg-1"/>
    <property type="match status" value="1"/>
</dbReference>
<dbReference type="GO" id="GO:0015280">
    <property type="term" value="F:ligand-gated sodium channel activity"/>
    <property type="evidence" value="ECO:0007669"/>
    <property type="project" value="TreeGrafter"/>
</dbReference>
<comment type="subcellular location">
    <subcellularLocation>
        <location evidence="1">Membrane</location>
        <topology evidence="1">Multi-pass membrane protein</topology>
    </subcellularLocation>
</comment>
<evidence type="ECO:0000256" key="1">
    <source>
        <dbReference type="ARBA" id="ARBA00004141"/>
    </source>
</evidence>
<accession>A0A158PKS0</accession>
<name>A0A158PKS0_ANGCS</name>
<evidence type="ECO:0000256" key="9">
    <source>
        <dbReference type="ARBA" id="ARBA00023136"/>
    </source>
</evidence>
<evidence type="ECO:0000256" key="10">
    <source>
        <dbReference type="ARBA" id="ARBA00023180"/>
    </source>
</evidence>
<sequence>MRHASNSIRRIKEVTEVITADKAGTKFAHGIPRAYVSQGLRRTLWLLLFLFCFCAFGYQAYLIVLRFRRNDIIVGVEIKFEEIRFPAVTICNINPYKNSLARQAASIKNAVSPVAYISTVLNDILIFQVRVRRGKKRIYEKILSQHEGILAAYSMCECNPAHGCFFIISVPLMIVFQYVTNNSSPCVCFYNKNNDQVWPCYRQEEWEERKCSRCNSFGDCHFSISQEGALYDCFCAMPIRMCVRIDPSEGNFTVLTDRIVRVWDILPTTTPSPSQKKQKDREKAYGYTGVTDPIALKGKAMENIIFAVDQLTEAEKWAISYKKSELITKCSFNGKECKVDDDFHSYLDPTYGACFTYVGNQSANLVSERSGPAYGLRLELFVNITEYLPTTEAAGVRLTVHSFEEQPFPDTLGHSAPTGFVSSFGIKMKSMSRLPLPYGDCNDRGKDEDFIYVDKKYNTEGCQRSCIQKHLATTCGCGDPRYPPFRSTKNCPVDDPSKRECLKREFQYAMRHSKKIGCRCRQPCSQDVYSVSYSASRWPALPGDLSGCPAGMAAHHCLTYKREQGAMVEVYFEQLNYESLLESEAYGLPNLLSDFGGQLGLWMGVSVITIMEVFILVFDVVLTIFGLTKSKRRTFSMRRSVRASKGYNAATTAR</sequence>
<evidence type="ECO:0000256" key="6">
    <source>
        <dbReference type="ARBA" id="ARBA00022989"/>
    </source>
</evidence>
<evidence type="ECO:0000256" key="12">
    <source>
        <dbReference type="ARBA" id="ARBA00023303"/>
    </source>
</evidence>
<evidence type="ECO:0000256" key="13">
    <source>
        <dbReference type="RuleBase" id="RU000679"/>
    </source>
</evidence>
<dbReference type="PANTHER" id="PTHR11690:SF282">
    <property type="entry name" value="DEGENERIN-LIKE PROTEIN ASIC-1"/>
    <property type="match status" value="1"/>
</dbReference>
<dbReference type="PANTHER" id="PTHR11690">
    <property type="entry name" value="AMILORIDE-SENSITIVE SODIUM CHANNEL-RELATED"/>
    <property type="match status" value="1"/>
</dbReference>
<dbReference type="STRING" id="334426.A0A158PKS0"/>
<keyword evidence="7" id="KW-0915">Sodium</keyword>
<evidence type="ECO:0000256" key="4">
    <source>
        <dbReference type="ARBA" id="ARBA00022461"/>
    </source>
</evidence>
<evidence type="ECO:0000313" key="15">
    <source>
        <dbReference type="EMBL" id="VDM62026.1"/>
    </source>
</evidence>
<evidence type="ECO:0000313" key="17">
    <source>
        <dbReference type="WBParaSite" id="ACOC_0001044001-mRNA-1"/>
    </source>
</evidence>
<evidence type="ECO:0000256" key="3">
    <source>
        <dbReference type="ARBA" id="ARBA00022448"/>
    </source>
</evidence>
<evidence type="ECO:0000256" key="11">
    <source>
        <dbReference type="ARBA" id="ARBA00023201"/>
    </source>
</evidence>
<dbReference type="OrthoDB" id="6021021at2759"/>
<evidence type="ECO:0000256" key="8">
    <source>
        <dbReference type="ARBA" id="ARBA00023065"/>
    </source>
</evidence>
<dbReference type="EMBL" id="UYYA01004473">
    <property type="protein sequence ID" value="VDM62026.1"/>
    <property type="molecule type" value="Genomic_DNA"/>
</dbReference>
<feature type="transmembrane region" description="Helical" evidence="14">
    <location>
        <begin position="43"/>
        <end position="64"/>
    </location>
</feature>
<evidence type="ECO:0000256" key="2">
    <source>
        <dbReference type="ARBA" id="ARBA00007193"/>
    </source>
</evidence>
<dbReference type="Gene3D" id="1.10.287.770">
    <property type="entry name" value="YojJ-like"/>
    <property type="match status" value="1"/>
</dbReference>
<dbReference type="InterPro" id="IPR020903">
    <property type="entry name" value="ENaC_CS"/>
</dbReference>
<organism evidence="17">
    <name type="scientific">Angiostrongylus costaricensis</name>
    <name type="common">Nematode worm</name>
    <dbReference type="NCBI Taxonomy" id="334426"/>
    <lineage>
        <taxon>Eukaryota</taxon>
        <taxon>Metazoa</taxon>
        <taxon>Ecdysozoa</taxon>
        <taxon>Nematoda</taxon>
        <taxon>Chromadorea</taxon>
        <taxon>Rhabditida</taxon>
        <taxon>Rhabditina</taxon>
        <taxon>Rhabditomorpha</taxon>
        <taxon>Strongyloidea</taxon>
        <taxon>Metastrongylidae</taxon>
        <taxon>Angiostrongylus</taxon>
    </lineage>
</organism>
<dbReference type="WBParaSite" id="ACOC_0001044001-mRNA-1">
    <property type="protein sequence ID" value="ACOC_0001044001-mRNA-1"/>
    <property type="gene ID" value="ACOC_0001044001"/>
</dbReference>
<dbReference type="InterPro" id="IPR001873">
    <property type="entry name" value="ENaC"/>
</dbReference>
<dbReference type="FunFam" id="1.10.287.770:FF:000001">
    <property type="entry name" value="Acid-sensing ion channel subunit 1"/>
    <property type="match status" value="1"/>
</dbReference>
<evidence type="ECO:0000256" key="14">
    <source>
        <dbReference type="SAM" id="Phobius"/>
    </source>
</evidence>
<keyword evidence="5 13" id="KW-0812">Transmembrane</keyword>
<dbReference type="InterPro" id="IPR004726">
    <property type="entry name" value="Deg-1"/>
</dbReference>
<dbReference type="Gene3D" id="2.60.470.10">
    <property type="entry name" value="Acid-sensing ion channels like domains"/>
    <property type="match status" value="1"/>
</dbReference>
<dbReference type="PRINTS" id="PR01078">
    <property type="entry name" value="AMINACHANNEL"/>
</dbReference>
<keyword evidence="8 13" id="KW-0406">Ion transport</keyword>
<evidence type="ECO:0000256" key="7">
    <source>
        <dbReference type="ARBA" id="ARBA00023053"/>
    </source>
</evidence>
<keyword evidence="6 14" id="KW-1133">Transmembrane helix</keyword>
<evidence type="ECO:0000313" key="16">
    <source>
        <dbReference type="Proteomes" id="UP000267027"/>
    </source>
</evidence>
<protein>
    <submittedName>
        <fullName evidence="17">Amiloride-sensitive sodium channel</fullName>
    </submittedName>
</protein>
<gene>
    <name evidence="15" type="ORF">ACOC_LOCUS10441</name>
</gene>
<dbReference type="GO" id="GO:0005886">
    <property type="term" value="C:plasma membrane"/>
    <property type="evidence" value="ECO:0007669"/>
    <property type="project" value="TreeGrafter"/>
</dbReference>
<feature type="transmembrane region" description="Helical" evidence="14">
    <location>
        <begin position="599"/>
        <end position="628"/>
    </location>
</feature>
<comment type="similarity">
    <text evidence="2 13">Belongs to the amiloride-sensitive sodium channel (TC 1.A.6) family.</text>
</comment>
<keyword evidence="12 13" id="KW-0407">Ion channel</keyword>
<keyword evidence="11 13" id="KW-0739">Sodium transport</keyword>
<dbReference type="Proteomes" id="UP000267027">
    <property type="component" value="Unassembled WGS sequence"/>
</dbReference>
<dbReference type="Pfam" id="PF00858">
    <property type="entry name" value="ASC"/>
    <property type="match status" value="1"/>
</dbReference>